<keyword evidence="2 6" id="KW-0227">DNA damage</keyword>
<organism evidence="9 10">
    <name type="scientific">Saprospira grandis DSM 2844</name>
    <dbReference type="NCBI Taxonomy" id="694433"/>
    <lineage>
        <taxon>Bacteria</taxon>
        <taxon>Pseudomonadati</taxon>
        <taxon>Bacteroidota</taxon>
        <taxon>Saprospiria</taxon>
        <taxon>Saprospirales</taxon>
        <taxon>Saprospiraceae</taxon>
        <taxon>Saprospira</taxon>
    </lineage>
</organism>
<comment type="subcellular location">
    <subcellularLocation>
        <location evidence="6">Cytoplasm</location>
    </subcellularLocation>
</comment>
<evidence type="ECO:0000313" key="10">
    <source>
        <dbReference type="Proteomes" id="UP000005113"/>
    </source>
</evidence>
<keyword evidence="3 6" id="KW-0238">DNA-binding</keyword>
<keyword evidence="9" id="KW-0347">Helicase</keyword>
<keyword evidence="1 6" id="KW-0963">Cytoplasm</keyword>
<proteinExistence type="inferred from homology"/>
<evidence type="ECO:0000256" key="3">
    <source>
        <dbReference type="ARBA" id="ARBA00023125"/>
    </source>
</evidence>
<dbReference type="GO" id="GO:0005737">
    <property type="term" value="C:cytoplasm"/>
    <property type="evidence" value="ECO:0007669"/>
    <property type="project" value="UniProtKB-SubCell"/>
</dbReference>
<dbReference type="GO" id="GO:0000400">
    <property type="term" value="F:four-way junction DNA binding"/>
    <property type="evidence" value="ECO:0007669"/>
    <property type="project" value="UniProtKB-UniRule"/>
</dbReference>
<comment type="similarity">
    <text evidence="6">Belongs to the RuvA family.</text>
</comment>
<dbReference type="Gene3D" id="1.10.150.20">
    <property type="entry name" value="5' to 3' exonuclease, C-terminal subdomain"/>
    <property type="match status" value="1"/>
</dbReference>
<evidence type="ECO:0000256" key="5">
    <source>
        <dbReference type="ARBA" id="ARBA00023204"/>
    </source>
</evidence>
<keyword evidence="4 6" id="KW-0233">DNA recombination</keyword>
<dbReference type="Pfam" id="PF14520">
    <property type="entry name" value="HHH_5"/>
    <property type="match status" value="1"/>
</dbReference>
<dbReference type="GO" id="GO:0005524">
    <property type="term" value="F:ATP binding"/>
    <property type="evidence" value="ECO:0007669"/>
    <property type="project" value="InterPro"/>
</dbReference>
<dbReference type="EMBL" id="JH719942">
    <property type="protein sequence ID" value="EJF52701.1"/>
    <property type="molecule type" value="Genomic_DNA"/>
</dbReference>
<gene>
    <name evidence="6" type="primary">ruvA</name>
    <name evidence="9" type="ORF">SapgrDRAFT_0972</name>
</gene>
<dbReference type="InterPro" id="IPR012340">
    <property type="entry name" value="NA-bd_OB-fold"/>
</dbReference>
<keyword evidence="5 6" id="KW-0234">DNA repair</keyword>
<sequence>MIAYLHGTLVYKSPTELIMDVGGVGYRLHISLQTYQAVQALDKAKLLTHHLVKEDQEALYGFATAEELQLFEQLISVSGVGANTARVLLSAMSAKEIRGAIIAENVAVLKSAKGIGPKSAKRIILELKDKLLKESGAVSEAIAASIQGQTVGENPIRSEALDALLALGFNKIKAQKDQNRILAMQALIKSFLFSAVILLLLGQSACRYPYYTPQAKMARKALQAEKKARKAAAAQLPASDTTIAASDEGLDQLPSTDPKARGGQKRKRISSLMPQL</sequence>
<keyword evidence="9" id="KW-0378">Hydrolase</keyword>
<accession>J0XUS7</accession>
<evidence type="ECO:0000256" key="7">
    <source>
        <dbReference type="SAM" id="MobiDB-lite"/>
    </source>
</evidence>
<keyword evidence="9" id="KW-0067">ATP-binding</keyword>
<dbReference type="InterPro" id="IPR003583">
    <property type="entry name" value="Hlx-hairpin-Hlx_DNA-bd_motif"/>
</dbReference>
<dbReference type="NCBIfam" id="TIGR00084">
    <property type="entry name" value="ruvA"/>
    <property type="match status" value="1"/>
</dbReference>
<dbReference type="InterPro" id="IPR000085">
    <property type="entry name" value="RuvA"/>
</dbReference>
<evidence type="ECO:0000259" key="8">
    <source>
        <dbReference type="SMART" id="SM00278"/>
    </source>
</evidence>
<dbReference type="GO" id="GO:0006310">
    <property type="term" value="P:DNA recombination"/>
    <property type="evidence" value="ECO:0007669"/>
    <property type="project" value="UniProtKB-UniRule"/>
</dbReference>
<dbReference type="RefSeq" id="WP_002657849.1">
    <property type="nucleotide sequence ID" value="NZ_JH719942.1"/>
</dbReference>
<feature type="domain" description="Helix-hairpin-helix DNA-binding motif class 1" evidence="8">
    <location>
        <begin position="107"/>
        <end position="126"/>
    </location>
</feature>
<evidence type="ECO:0000313" key="9">
    <source>
        <dbReference type="EMBL" id="EJF52701.1"/>
    </source>
</evidence>
<dbReference type="HOGENOM" id="CLU_087936_3_1_10"/>
<feature type="domain" description="Helix-hairpin-helix DNA-binding motif class 1" evidence="8">
    <location>
        <begin position="72"/>
        <end position="91"/>
    </location>
</feature>
<dbReference type="SUPFAM" id="SSF47781">
    <property type="entry name" value="RuvA domain 2-like"/>
    <property type="match status" value="1"/>
</dbReference>
<evidence type="ECO:0000256" key="1">
    <source>
        <dbReference type="ARBA" id="ARBA00022490"/>
    </source>
</evidence>
<dbReference type="Proteomes" id="UP000005113">
    <property type="component" value="Unassembled WGS sequence"/>
</dbReference>
<comment type="subunit">
    <text evidence="6">Homotetramer. Forms an RuvA(8)-RuvB(12)-Holliday junction (HJ) complex. HJ DNA is sandwiched between 2 RuvA tetramers; dsDNA enters through RuvA and exits via RuvB. An RuvB hexamer assembles on each DNA strand where it exits the tetramer. Each RuvB hexamer is contacted by two RuvA subunits (via domain III) on 2 adjacent RuvB subunits; this complex drives branch migration. In the full resolvosome a probable DNA-RuvA(4)-RuvB(12)-RuvC(2) complex forms which resolves the HJ.</text>
</comment>
<protein>
    <recommendedName>
        <fullName evidence="6">Holliday junction branch migration complex subunit RuvA</fullName>
    </recommendedName>
</protein>
<dbReference type="GO" id="GO:0009378">
    <property type="term" value="F:four-way junction helicase activity"/>
    <property type="evidence" value="ECO:0007669"/>
    <property type="project" value="InterPro"/>
</dbReference>
<dbReference type="SMART" id="SM00278">
    <property type="entry name" value="HhH1"/>
    <property type="match status" value="2"/>
</dbReference>
<dbReference type="InterPro" id="IPR013849">
    <property type="entry name" value="DNA_helicase_Holl-junc_RuvA_I"/>
</dbReference>
<dbReference type="GO" id="GO:0048476">
    <property type="term" value="C:Holliday junction resolvase complex"/>
    <property type="evidence" value="ECO:0007669"/>
    <property type="project" value="UniProtKB-UniRule"/>
</dbReference>
<comment type="domain">
    <text evidence="6">Has three domains with a flexible linker between the domains II and III and assumes an 'L' shape. Domain III is highly mobile and contacts RuvB.</text>
</comment>
<dbReference type="GO" id="GO:0006281">
    <property type="term" value="P:DNA repair"/>
    <property type="evidence" value="ECO:0007669"/>
    <property type="project" value="UniProtKB-UniRule"/>
</dbReference>
<dbReference type="Pfam" id="PF01330">
    <property type="entry name" value="RuvA_N"/>
    <property type="match status" value="1"/>
</dbReference>
<feature type="region of interest" description="Disordered" evidence="7">
    <location>
        <begin position="233"/>
        <end position="276"/>
    </location>
</feature>
<evidence type="ECO:0000256" key="4">
    <source>
        <dbReference type="ARBA" id="ARBA00023172"/>
    </source>
</evidence>
<comment type="caution">
    <text evidence="6">Lacks conserved residue(s) required for the propagation of feature annotation.</text>
</comment>
<dbReference type="InterPro" id="IPR010994">
    <property type="entry name" value="RuvA_2-like"/>
</dbReference>
<dbReference type="AlphaFoldDB" id="J0XUS7"/>
<evidence type="ECO:0000256" key="2">
    <source>
        <dbReference type="ARBA" id="ARBA00022763"/>
    </source>
</evidence>
<name>J0XUS7_9BACT</name>
<dbReference type="Gene3D" id="2.40.50.140">
    <property type="entry name" value="Nucleic acid-binding proteins"/>
    <property type="match status" value="1"/>
</dbReference>
<comment type="function">
    <text evidence="6">The RuvA-RuvB-RuvC complex processes Holliday junction (HJ) DNA during genetic recombination and DNA repair, while the RuvA-RuvB complex plays an important role in the rescue of blocked DNA replication forks via replication fork reversal (RFR). RuvA specifically binds to HJ cruciform DNA, conferring on it an open structure. The RuvB hexamer acts as an ATP-dependent pump, pulling dsDNA into and through the RuvAB complex. HJ branch migration allows RuvC to scan DNA until it finds its consensus sequence, where it cleaves and resolves the cruciform DNA.</text>
</comment>
<evidence type="ECO:0000256" key="6">
    <source>
        <dbReference type="HAMAP-Rule" id="MF_00031"/>
    </source>
</evidence>
<dbReference type="SUPFAM" id="SSF50249">
    <property type="entry name" value="Nucleic acid-binding proteins"/>
    <property type="match status" value="1"/>
</dbReference>
<feature type="region of interest" description="Domain III" evidence="6">
    <location>
        <begin position="151"/>
        <end position="276"/>
    </location>
</feature>
<keyword evidence="9" id="KW-0547">Nucleotide-binding</keyword>
<reference evidence="10" key="1">
    <citation type="journal article" date="2012" name="Stand. Genomic Sci.">
        <title>Permanent draft genome sequence of the gliding predator Saprospira grandis strain Sa g1 (= HR1).</title>
        <authorList>
            <person name="Mavromatis K."/>
            <person name="Chertkov O."/>
            <person name="Lapidus A."/>
            <person name="Nolan M."/>
            <person name="Lucas S."/>
            <person name="Tice H."/>
            <person name="Del Rio T.G."/>
            <person name="Cheng J.F."/>
            <person name="Han C."/>
            <person name="Tapia R."/>
            <person name="Bruce D."/>
            <person name="Goodwin L.A."/>
            <person name="Pitluck S."/>
            <person name="Huntemann M."/>
            <person name="Liolios K."/>
            <person name="Pagani I."/>
            <person name="Ivanova N."/>
            <person name="Mikhailova N."/>
            <person name="Pati A."/>
            <person name="Chen A."/>
            <person name="Palaniappan K."/>
            <person name="Land M."/>
            <person name="Brambilla E.M."/>
            <person name="Rohde M."/>
            <person name="Spring S."/>
            <person name="Goker M."/>
            <person name="Detter J.C."/>
            <person name="Bristow J."/>
            <person name="Eisen J.A."/>
            <person name="Markowitz V."/>
            <person name="Hugenholtz P."/>
            <person name="Kyrpides N.C."/>
            <person name="Klenk H.P."/>
            <person name="Woyke T."/>
        </authorList>
    </citation>
    <scope>NUCLEOTIDE SEQUENCE [LARGE SCALE GENOMIC DNA]</scope>
    <source>
        <strain evidence="10">DSM 2844</strain>
    </source>
</reference>
<dbReference type="HAMAP" id="MF_00031">
    <property type="entry name" value="DNA_HJ_migration_RuvA"/>
    <property type="match status" value="1"/>
</dbReference>